<keyword evidence="1" id="KW-0732">Signal</keyword>
<dbReference type="EMBL" id="FJOG01000050">
    <property type="protein sequence ID" value="CZR68035.1"/>
    <property type="molecule type" value="Genomic_DNA"/>
</dbReference>
<evidence type="ECO:0000256" key="1">
    <source>
        <dbReference type="SAM" id="SignalP"/>
    </source>
</evidence>
<keyword evidence="3" id="KW-1185">Reference proteome</keyword>
<feature type="chain" id="PRO_5013041293" evidence="1">
    <location>
        <begin position="26"/>
        <end position="305"/>
    </location>
</feature>
<proteinExistence type="predicted"/>
<sequence length="305" mass="33517">MARFSSLFNMLLGVWIAFLCSLSLTAPLEVNETSHLVKRDDSLYTIWSNIPGPQKAGGNSALFFPIDKTVDNSWGITYLYGCTALLISDPDFVIVAHLLQSAGKNIICINDEITLDNYLSDTLQPALERMAPSENTQVEVIYNTRDCPSSKADGIQTIKNWLTDGSKWRVSPANIRYRPYSGGSGTGEPNPGRPDGLAAIRVKLLASLVYQTLLTSNTTVAETTARGPNTRYTPDILQHRHSEERSGIRETDVRRWWHVGVSNSQSLRGCRWDSGLATVCGSKAGISGHKQVVYQGLAIINSIDN</sequence>
<evidence type="ECO:0000313" key="2">
    <source>
        <dbReference type="EMBL" id="CZR68035.1"/>
    </source>
</evidence>
<dbReference type="AlphaFoldDB" id="A0A1L7XSN4"/>
<protein>
    <submittedName>
        <fullName evidence="2">Uncharacterized protein</fullName>
    </submittedName>
</protein>
<organism evidence="2 3">
    <name type="scientific">Phialocephala subalpina</name>
    <dbReference type="NCBI Taxonomy" id="576137"/>
    <lineage>
        <taxon>Eukaryota</taxon>
        <taxon>Fungi</taxon>
        <taxon>Dikarya</taxon>
        <taxon>Ascomycota</taxon>
        <taxon>Pezizomycotina</taxon>
        <taxon>Leotiomycetes</taxon>
        <taxon>Helotiales</taxon>
        <taxon>Mollisiaceae</taxon>
        <taxon>Phialocephala</taxon>
        <taxon>Phialocephala fortinii species complex</taxon>
    </lineage>
</organism>
<feature type="signal peptide" evidence="1">
    <location>
        <begin position="1"/>
        <end position="25"/>
    </location>
</feature>
<dbReference type="Proteomes" id="UP000184330">
    <property type="component" value="Unassembled WGS sequence"/>
</dbReference>
<dbReference type="OrthoDB" id="4698835at2759"/>
<name>A0A1L7XSN4_9HELO</name>
<evidence type="ECO:0000313" key="3">
    <source>
        <dbReference type="Proteomes" id="UP000184330"/>
    </source>
</evidence>
<gene>
    <name evidence="2" type="ORF">PAC_17934</name>
</gene>
<reference evidence="2 3" key="1">
    <citation type="submission" date="2016-03" db="EMBL/GenBank/DDBJ databases">
        <authorList>
            <person name="Ploux O."/>
        </authorList>
    </citation>
    <scope>NUCLEOTIDE SEQUENCE [LARGE SCALE GENOMIC DNA]</scope>
    <source>
        <strain evidence="2 3">UAMH 11012</strain>
    </source>
</reference>
<accession>A0A1L7XSN4</accession>